<dbReference type="GO" id="GO:0005506">
    <property type="term" value="F:iron ion binding"/>
    <property type="evidence" value="ECO:0007669"/>
    <property type="project" value="InterPro"/>
</dbReference>
<accession>A0A8H3YI15</accession>
<dbReference type="Gene3D" id="2.60.120.620">
    <property type="entry name" value="q2cbj1_9rhob like domain"/>
    <property type="match status" value="1"/>
</dbReference>
<evidence type="ECO:0000256" key="1">
    <source>
        <dbReference type="ARBA" id="ARBA00001961"/>
    </source>
</evidence>
<dbReference type="SMART" id="SM00702">
    <property type="entry name" value="P4Hc"/>
    <property type="match status" value="1"/>
</dbReference>
<evidence type="ECO:0000313" key="8">
    <source>
        <dbReference type="Proteomes" id="UP000620104"/>
    </source>
</evidence>
<evidence type="ECO:0000256" key="4">
    <source>
        <dbReference type="ARBA" id="ARBA00023002"/>
    </source>
</evidence>
<dbReference type="InterPro" id="IPR044862">
    <property type="entry name" value="Pro_4_hyd_alph_FE2OG_OXY"/>
</dbReference>
<dbReference type="Pfam" id="PF13640">
    <property type="entry name" value="2OG-FeII_Oxy_3"/>
    <property type="match status" value="1"/>
</dbReference>
<dbReference type="OrthoDB" id="69177at2759"/>
<dbReference type="GO" id="GO:0005783">
    <property type="term" value="C:endoplasmic reticulum"/>
    <property type="evidence" value="ECO:0007669"/>
    <property type="project" value="TreeGrafter"/>
</dbReference>
<dbReference type="GO" id="GO:0031418">
    <property type="term" value="F:L-ascorbic acid binding"/>
    <property type="evidence" value="ECO:0007669"/>
    <property type="project" value="InterPro"/>
</dbReference>
<comment type="cofactor">
    <cofactor evidence="1">
        <name>L-ascorbate</name>
        <dbReference type="ChEBI" id="CHEBI:38290"/>
    </cofactor>
</comment>
<dbReference type="InterPro" id="IPR045054">
    <property type="entry name" value="P4HA-like"/>
</dbReference>
<dbReference type="PANTHER" id="PTHR10869">
    <property type="entry name" value="PROLYL 4-HYDROXYLASE ALPHA SUBUNIT"/>
    <property type="match status" value="1"/>
</dbReference>
<keyword evidence="4" id="KW-0560">Oxidoreductase</keyword>
<evidence type="ECO:0000256" key="3">
    <source>
        <dbReference type="ARBA" id="ARBA00022964"/>
    </source>
</evidence>
<keyword evidence="5" id="KW-0408">Iron</keyword>
<evidence type="ECO:0000256" key="2">
    <source>
        <dbReference type="ARBA" id="ARBA00022723"/>
    </source>
</evidence>
<keyword evidence="2" id="KW-0479">Metal-binding</keyword>
<gene>
    <name evidence="7" type="ORF">NliqN6_4523</name>
</gene>
<keyword evidence="3" id="KW-0223">Dioxygenase</keyword>
<reference evidence="7" key="1">
    <citation type="submission" date="2020-07" db="EMBL/GenBank/DDBJ databases">
        <title>Draft Genome Sequence of a Deep-Sea Yeast, Naganishia (Cryptococcus) liquefaciens strain N6.</title>
        <authorList>
            <person name="Han Y.W."/>
            <person name="Kajitani R."/>
            <person name="Morimoto H."/>
            <person name="Parhat M."/>
            <person name="Tsubouchi H."/>
            <person name="Bakenova O."/>
            <person name="Ogata M."/>
            <person name="Argunhan B."/>
            <person name="Aoki R."/>
            <person name="Kajiwara S."/>
            <person name="Itoh T."/>
            <person name="Iwasaki H."/>
        </authorList>
    </citation>
    <scope>NUCLEOTIDE SEQUENCE</scope>
    <source>
        <strain evidence="7">N6</strain>
    </source>
</reference>
<dbReference type="Proteomes" id="UP000620104">
    <property type="component" value="Unassembled WGS sequence"/>
</dbReference>
<dbReference type="InterPro" id="IPR006620">
    <property type="entry name" value="Pro_4_hyd_alph"/>
</dbReference>
<evidence type="ECO:0000256" key="5">
    <source>
        <dbReference type="ARBA" id="ARBA00023004"/>
    </source>
</evidence>
<protein>
    <recommendedName>
        <fullName evidence="6">Prolyl 4-hydroxylase alpha subunit domain-containing protein</fullName>
    </recommendedName>
</protein>
<dbReference type="EMBL" id="BLZA01000028">
    <property type="protein sequence ID" value="GHJ88121.1"/>
    <property type="molecule type" value="Genomic_DNA"/>
</dbReference>
<name>A0A8H3YI15_9TREE</name>
<comment type="caution">
    <text evidence="7">The sequence shown here is derived from an EMBL/GenBank/DDBJ whole genome shotgun (WGS) entry which is preliminary data.</text>
</comment>
<organism evidence="7 8">
    <name type="scientific">Naganishia liquefaciens</name>
    <dbReference type="NCBI Taxonomy" id="104408"/>
    <lineage>
        <taxon>Eukaryota</taxon>
        <taxon>Fungi</taxon>
        <taxon>Dikarya</taxon>
        <taxon>Basidiomycota</taxon>
        <taxon>Agaricomycotina</taxon>
        <taxon>Tremellomycetes</taxon>
        <taxon>Filobasidiales</taxon>
        <taxon>Filobasidiaceae</taxon>
        <taxon>Naganishia</taxon>
    </lineage>
</organism>
<evidence type="ECO:0000313" key="7">
    <source>
        <dbReference type="EMBL" id="GHJ88121.1"/>
    </source>
</evidence>
<dbReference type="GO" id="GO:0004656">
    <property type="term" value="F:procollagen-proline 4-dioxygenase activity"/>
    <property type="evidence" value="ECO:0007669"/>
    <property type="project" value="TreeGrafter"/>
</dbReference>
<proteinExistence type="predicted"/>
<dbReference type="AlphaFoldDB" id="A0A8H3YI15"/>
<dbReference type="PANTHER" id="PTHR10869:SF236">
    <property type="entry name" value="PROLYL 4-HYDROXYLASE ALPHA SUBUNIT DOMAIN-CONTAINING PROTEIN"/>
    <property type="match status" value="1"/>
</dbReference>
<feature type="domain" description="Prolyl 4-hydroxylase alpha subunit" evidence="6">
    <location>
        <begin position="37"/>
        <end position="215"/>
    </location>
</feature>
<keyword evidence="8" id="KW-1185">Reference proteome</keyword>
<sequence>MGKPKRDTGQARADTERLEFPAISLKKNLALECVIPSQIYVLDGFLSDEECDAWVQWGQKLVMEGPKPPGKDEAERTNNRFQTYAPTFTATLYAALAPHLPHAIFSSHKALYPKIRIYEYPPGTFFARHYDDSTLDPITGLRSRWTVLIYLTSPAGGRTRFWTREPNKRGKGGESVGVECKKGRVVLHLHGEDCLVHEGEVVEKGTKWVLRSDLMYQR</sequence>
<evidence type="ECO:0000259" key="6">
    <source>
        <dbReference type="SMART" id="SM00702"/>
    </source>
</evidence>